<comment type="similarity">
    <text evidence="1 4">Belongs to the bacterial histone-like protein family.</text>
</comment>
<evidence type="ECO:0000313" key="6">
    <source>
        <dbReference type="Proteomes" id="UP001618531"/>
    </source>
</evidence>
<dbReference type="InterPro" id="IPR010992">
    <property type="entry name" value="IHF-like_DNA-bd_dom_sf"/>
</dbReference>
<name>A0ABW8HSV9_9BACL</name>
<comment type="caution">
    <text evidence="5">The sequence shown here is derived from an EMBL/GenBank/DDBJ whole genome shotgun (WGS) entry which is preliminary data.</text>
</comment>
<reference evidence="5 6" key="1">
    <citation type="submission" date="2024-11" db="EMBL/GenBank/DDBJ databases">
        <title>Identification and Characterization of a Novel Fosfomycin Bacillithiol Transferase FosB8 in Paenibacillus illinoisensis.</title>
        <authorList>
            <person name="Lu W."/>
        </authorList>
    </citation>
    <scope>NUCLEOTIDE SEQUENCE [LARGE SCALE GENOMIC DNA]</scope>
    <source>
        <strain evidence="5 6">WP77</strain>
    </source>
</reference>
<evidence type="ECO:0000256" key="4">
    <source>
        <dbReference type="RuleBase" id="RU003939"/>
    </source>
</evidence>
<evidence type="ECO:0000256" key="3">
    <source>
        <dbReference type="ARBA" id="ARBA00023125"/>
    </source>
</evidence>
<dbReference type="Pfam" id="PF00216">
    <property type="entry name" value="Bac_DNA_binding"/>
    <property type="match status" value="1"/>
</dbReference>
<keyword evidence="6" id="KW-1185">Reference proteome</keyword>
<dbReference type="SUPFAM" id="SSF47729">
    <property type="entry name" value="IHF-like DNA-binding proteins"/>
    <property type="match status" value="1"/>
</dbReference>
<evidence type="ECO:0000256" key="1">
    <source>
        <dbReference type="ARBA" id="ARBA00010529"/>
    </source>
</evidence>
<evidence type="ECO:0000313" key="5">
    <source>
        <dbReference type="EMBL" id="MFK0522749.1"/>
    </source>
</evidence>
<dbReference type="RefSeq" id="WP_402874663.1">
    <property type="nucleotide sequence ID" value="NZ_JBIYSL010000002.1"/>
</dbReference>
<gene>
    <name evidence="5" type="ORF">ACINKY_11145</name>
</gene>
<proteinExistence type="inferred from homology"/>
<dbReference type="PANTHER" id="PTHR33175:SF3">
    <property type="entry name" value="DNA-BINDING PROTEIN HU-BETA"/>
    <property type="match status" value="1"/>
</dbReference>
<keyword evidence="3 5" id="KW-0238">DNA-binding</keyword>
<dbReference type="SMART" id="SM00411">
    <property type="entry name" value="BHL"/>
    <property type="match status" value="1"/>
</dbReference>
<dbReference type="InterPro" id="IPR000119">
    <property type="entry name" value="Hist_DNA-bd"/>
</dbReference>
<dbReference type="CDD" id="cd13831">
    <property type="entry name" value="HU"/>
    <property type="match status" value="1"/>
</dbReference>
<dbReference type="EMBL" id="JBIYSL010000002">
    <property type="protein sequence ID" value="MFK0522749.1"/>
    <property type="molecule type" value="Genomic_DNA"/>
</dbReference>
<dbReference type="PANTHER" id="PTHR33175">
    <property type="entry name" value="DNA-BINDING PROTEIN HU"/>
    <property type="match status" value="1"/>
</dbReference>
<protein>
    <submittedName>
        <fullName evidence="5">HU family DNA-binding protein</fullName>
    </submittedName>
</protein>
<dbReference type="GO" id="GO:0003677">
    <property type="term" value="F:DNA binding"/>
    <property type="evidence" value="ECO:0007669"/>
    <property type="project" value="UniProtKB-KW"/>
</dbReference>
<dbReference type="Proteomes" id="UP001618531">
    <property type="component" value="Unassembled WGS sequence"/>
</dbReference>
<dbReference type="PRINTS" id="PR01727">
    <property type="entry name" value="DNABINDINGHU"/>
</dbReference>
<accession>A0ABW8HSV9</accession>
<keyword evidence="2" id="KW-0226">DNA condensation</keyword>
<dbReference type="Gene3D" id="4.10.520.10">
    <property type="entry name" value="IHF-like DNA-binding proteins"/>
    <property type="match status" value="1"/>
</dbReference>
<organism evidence="5 6">
    <name type="scientific">Paenibacillus illinoisensis</name>
    <dbReference type="NCBI Taxonomy" id="59845"/>
    <lineage>
        <taxon>Bacteria</taxon>
        <taxon>Bacillati</taxon>
        <taxon>Bacillota</taxon>
        <taxon>Bacilli</taxon>
        <taxon>Bacillales</taxon>
        <taxon>Paenibacillaceae</taxon>
        <taxon>Paenibacillus</taxon>
    </lineage>
</organism>
<sequence length="115" mass="12742">MPSLPALFRSLDRPERHNHTKRGIRMDKEQLITEVAKAGGFSKKNAEKAVTVVLDSILEALKEGQEVQLVGFGKFEVKAREARMGRSRRTGKEIQLPAGKVPVFTAGLTMKKALN</sequence>
<evidence type="ECO:0000256" key="2">
    <source>
        <dbReference type="ARBA" id="ARBA00023067"/>
    </source>
</evidence>